<evidence type="ECO:0000313" key="2">
    <source>
        <dbReference type="Proteomes" id="UP000479241"/>
    </source>
</evidence>
<dbReference type="AlphaFoldDB" id="A0A6L9W6U7"/>
<name>A0A6L9W6U7_9ACTN</name>
<dbReference type="Proteomes" id="UP000479241">
    <property type="component" value="Unassembled WGS sequence"/>
</dbReference>
<dbReference type="Pfam" id="PF06897">
    <property type="entry name" value="DUF1269"/>
    <property type="match status" value="1"/>
</dbReference>
<sequence>MSQLLVFGVDSPQTAEKVFELAGELDRQQLLELADAAWVERTPDGKIKLHQSVNLTAAGASYGAASGALWGSLIGLLLLNPLAGALVGAGVGAGSGALGGSLADVGIPDDLIREIGQTLQPGGAAVFFLARNATVDRVVEAIRPYNPTVIQTNLSRDSERELVALLQQNHPVGASAATGL</sequence>
<dbReference type="EMBL" id="JAAGWG010000043">
    <property type="protein sequence ID" value="NEK87803.1"/>
    <property type="molecule type" value="Genomic_DNA"/>
</dbReference>
<comment type="caution">
    <text evidence="1">The sequence shown here is derived from an EMBL/GenBank/DDBJ whole genome shotgun (WGS) entry which is preliminary data.</text>
</comment>
<dbReference type="InterPro" id="IPR009200">
    <property type="entry name" value="DUF1269_membrane"/>
</dbReference>
<gene>
    <name evidence="1" type="ORF">GCU60_18855</name>
</gene>
<reference evidence="1 2" key="1">
    <citation type="submission" date="2019-12" db="EMBL/GenBank/DDBJ databases">
        <title>the WGS of Blastococcus saxobsidens 67B17.</title>
        <authorList>
            <person name="Jiang Z."/>
        </authorList>
    </citation>
    <scope>NUCLEOTIDE SEQUENCE [LARGE SCALE GENOMIC DNA]</scope>
    <source>
        <strain evidence="1 2">67B17</strain>
    </source>
</reference>
<dbReference type="RefSeq" id="WP_091382410.1">
    <property type="nucleotide sequence ID" value="NZ_JAAGWG010000043.1"/>
</dbReference>
<accession>A0A6L9W6U7</accession>
<organism evidence="1 2">
    <name type="scientific">Blastococcus saxobsidens</name>
    <dbReference type="NCBI Taxonomy" id="138336"/>
    <lineage>
        <taxon>Bacteria</taxon>
        <taxon>Bacillati</taxon>
        <taxon>Actinomycetota</taxon>
        <taxon>Actinomycetes</taxon>
        <taxon>Geodermatophilales</taxon>
        <taxon>Geodermatophilaceae</taxon>
        <taxon>Blastococcus</taxon>
    </lineage>
</organism>
<protein>
    <submittedName>
        <fullName evidence="1">DUF1269 domain-containing protein</fullName>
    </submittedName>
</protein>
<evidence type="ECO:0000313" key="1">
    <source>
        <dbReference type="EMBL" id="NEK87803.1"/>
    </source>
</evidence>
<proteinExistence type="predicted"/>